<dbReference type="AlphaFoldDB" id="A0A8J3QMP6"/>
<name>A0A8J3QMP6_9ACTN</name>
<evidence type="ECO:0000313" key="2">
    <source>
        <dbReference type="Proteomes" id="UP000642748"/>
    </source>
</evidence>
<proteinExistence type="predicted"/>
<comment type="caution">
    <text evidence="1">The sequence shown here is derived from an EMBL/GenBank/DDBJ whole genome shotgun (WGS) entry which is preliminary data.</text>
</comment>
<reference evidence="1" key="1">
    <citation type="submission" date="2021-01" db="EMBL/GenBank/DDBJ databases">
        <title>Whole genome shotgun sequence of Rugosimonospora africana NBRC 104875.</title>
        <authorList>
            <person name="Komaki H."/>
            <person name="Tamura T."/>
        </authorList>
    </citation>
    <scope>NUCLEOTIDE SEQUENCE</scope>
    <source>
        <strain evidence="1">NBRC 104875</strain>
    </source>
</reference>
<evidence type="ECO:0000313" key="1">
    <source>
        <dbReference type="EMBL" id="GIH13769.1"/>
    </source>
</evidence>
<protein>
    <submittedName>
        <fullName evidence="1">(Fe-S)-cluster assembly protein</fullName>
    </submittedName>
</protein>
<keyword evidence="2" id="KW-1185">Reference proteome</keyword>
<accession>A0A8J3QMP6</accession>
<organism evidence="1 2">
    <name type="scientific">Rugosimonospora africana</name>
    <dbReference type="NCBI Taxonomy" id="556532"/>
    <lineage>
        <taxon>Bacteria</taxon>
        <taxon>Bacillati</taxon>
        <taxon>Actinomycetota</taxon>
        <taxon>Actinomycetes</taxon>
        <taxon>Micromonosporales</taxon>
        <taxon>Micromonosporaceae</taxon>
        <taxon>Rugosimonospora</taxon>
    </lineage>
</organism>
<dbReference type="GO" id="GO:0003824">
    <property type="term" value="F:catalytic activity"/>
    <property type="evidence" value="ECO:0007669"/>
    <property type="project" value="InterPro"/>
</dbReference>
<dbReference type="Proteomes" id="UP000642748">
    <property type="component" value="Unassembled WGS sequence"/>
</dbReference>
<dbReference type="NCBIfam" id="TIGR03252">
    <property type="entry name" value="HhH-GPD-type base excision DNA repair protein"/>
    <property type="match status" value="1"/>
</dbReference>
<gene>
    <name evidence="1" type="ORF">Raf01_19410</name>
</gene>
<dbReference type="InterPro" id="IPR011257">
    <property type="entry name" value="DNA_glycosylase"/>
</dbReference>
<dbReference type="EMBL" id="BONZ01000016">
    <property type="protein sequence ID" value="GIH13769.1"/>
    <property type="molecule type" value="Genomic_DNA"/>
</dbReference>
<dbReference type="RefSeq" id="WP_239133488.1">
    <property type="nucleotide sequence ID" value="NZ_BONZ01000016.1"/>
</dbReference>
<sequence>MTLTLPIDEQANALLQRSPLALLIGMVLDQQIPLEKAFSSPYVLQQRLGHDLDVTELADYDLDALTEIFSKPPALHRFPKAMAARVQEVCRIIVERYDADTAGVWSDAKDGKELVKRVGELPGFGKQKAQIFVALLGKQYGIRPKGWREAAGAYGEEGSHRSVADIVDDKSLLQVREYKQQLKAAAKAKA</sequence>
<dbReference type="InterPro" id="IPR017658">
    <property type="entry name" value="HhH-GPD_base_excis"/>
</dbReference>
<dbReference type="SUPFAM" id="SSF48150">
    <property type="entry name" value="DNA-glycosylase"/>
    <property type="match status" value="1"/>
</dbReference>
<dbReference type="GO" id="GO:0006281">
    <property type="term" value="P:DNA repair"/>
    <property type="evidence" value="ECO:0007669"/>
    <property type="project" value="InterPro"/>
</dbReference>